<dbReference type="InterPro" id="IPR050226">
    <property type="entry name" value="NagZ_Beta-hexosaminidase"/>
</dbReference>
<dbReference type="STRING" id="560819.SAMN05428998_105247"/>
<name>A0A1Y6BK65_9PROT</name>
<dbReference type="GO" id="GO:0004563">
    <property type="term" value="F:beta-N-acetylhexosaminidase activity"/>
    <property type="evidence" value="ECO:0007669"/>
    <property type="project" value="UniProtKB-EC"/>
</dbReference>
<evidence type="ECO:0000256" key="4">
    <source>
        <dbReference type="ARBA" id="ARBA00022801"/>
    </source>
</evidence>
<evidence type="ECO:0000259" key="6">
    <source>
        <dbReference type="Pfam" id="PF00933"/>
    </source>
</evidence>
<dbReference type="NCBIfam" id="NF003740">
    <property type="entry name" value="PRK05337.1"/>
    <property type="match status" value="1"/>
</dbReference>
<protein>
    <recommendedName>
        <fullName evidence="3">beta-N-acetylhexosaminidase</fullName>
        <ecNumber evidence="3">3.2.1.52</ecNumber>
    </recommendedName>
</protein>
<evidence type="ECO:0000313" key="8">
    <source>
        <dbReference type="Proteomes" id="UP000192917"/>
    </source>
</evidence>
<dbReference type="EC" id="3.2.1.52" evidence="3"/>
<dbReference type="Pfam" id="PF00933">
    <property type="entry name" value="Glyco_hydro_3"/>
    <property type="match status" value="1"/>
</dbReference>
<evidence type="ECO:0000256" key="2">
    <source>
        <dbReference type="ARBA" id="ARBA00005336"/>
    </source>
</evidence>
<comment type="catalytic activity">
    <reaction evidence="1">
        <text>Hydrolysis of terminal non-reducing N-acetyl-D-hexosamine residues in N-acetyl-beta-D-hexosaminides.</text>
        <dbReference type="EC" id="3.2.1.52"/>
    </reaction>
</comment>
<dbReference type="PANTHER" id="PTHR30480:SF13">
    <property type="entry name" value="BETA-HEXOSAMINIDASE"/>
    <property type="match status" value="1"/>
</dbReference>
<dbReference type="GO" id="GO:0005975">
    <property type="term" value="P:carbohydrate metabolic process"/>
    <property type="evidence" value="ECO:0007669"/>
    <property type="project" value="InterPro"/>
</dbReference>
<feature type="domain" description="Glycoside hydrolase family 3 N-terminal" evidence="6">
    <location>
        <begin position="45"/>
        <end position="307"/>
    </location>
</feature>
<dbReference type="InterPro" id="IPR001764">
    <property type="entry name" value="Glyco_hydro_3_N"/>
</dbReference>
<evidence type="ECO:0000256" key="1">
    <source>
        <dbReference type="ARBA" id="ARBA00001231"/>
    </source>
</evidence>
<proteinExistence type="inferred from homology"/>
<dbReference type="Gene3D" id="3.20.20.300">
    <property type="entry name" value="Glycoside hydrolase, family 3, N-terminal domain"/>
    <property type="match status" value="1"/>
</dbReference>
<keyword evidence="8" id="KW-1185">Reference proteome</keyword>
<dbReference type="PANTHER" id="PTHR30480">
    <property type="entry name" value="BETA-HEXOSAMINIDASE-RELATED"/>
    <property type="match status" value="1"/>
</dbReference>
<dbReference type="Proteomes" id="UP000192917">
    <property type="component" value="Unassembled WGS sequence"/>
</dbReference>
<accession>A0A1Y6BK65</accession>
<reference evidence="7 8" key="1">
    <citation type="submission" date="2017-04" db="EMBL/GenBank/DDBJ databases">
        <authorList>
            <person name="Afonso C.L."/>
            <person name="Miller P.J."/>
            <person name="Scott M.A."/>
            <person name="Spackman E."/>
            <person name="Goraichik I."/>
            <person name="Dimitrov K.M."/>
            <person name="Suarez D.L."/>
            <person name="Swayne D.E."/>
        </authorList>
    </citation>
    <scope>NUCLEOTIDE SEQUENCE [LARGE SCALE GENOMIC DNA]</scope>
    <source>
        <strain evidence="7 8">USBA 355</strain>
    </source>
</reference>
<keyword evidence="5" id="KW-0326">Glycosidase</keyword>
<organism evidence="7 8">
    <name type="scientific">Tistlia consotensis USBA 355</name>
    <dbReference type="NCBI Taxonomy" id="560819"/>
    <lineage>
        <taxon>Bacteria</taxon>
        <taxon>Pseudomonadati</taxon>
        <taxon>Pseudomonadota</taxon>
        <taxon>Alphaproteobacteria</taxon>
        <taxon>Rhodospirillales</taxon>
        <taxon>Rhodovibrionaceae</taxon>
        <taxon>Tistlia</taxon>
    </lineage>
</organism>
<keyword evidence="4" id="KW-0378">Hydrolase</keyword>
<gene>
    <name evidence="7" type="ORF">SAMN05428998_105247</name>
</gene>
<dbReference type="SUPFAM" id="SSF51445">
    <property type="entry name" value="(Trans)glycosidases"/>
    <property type="match status" value="1"/>
</dbReference>
<evidence type="ECO:0000256" key="3">
    <source>
        <dbReference type="ARBA" id="ARBA00012663"/>
    </source>
</evidence>
<dbReference type="EMBL" id="FWZX01000005">
    <property type="protein sequence ID" value="SMF14203.1"/>
    <property type="molecule type" value="Genomic_DNA"/>
</dbReference>
<dbReference type="InterPro" id="IPR036962">
    <property type="entry name" value="Glyco_hydro_3_N_sf"/>
</dbReference>
<dbReference type="GO" id="GO:0009254">
    <property type="term" value="P:peptidoglycan turnover"/>
    <property type="evidence" value="ECO:0007669"/>
    <property type="project" value="TreeGrafter"/>
</dbReference>
<dbReference type="RefSeq" id="WP_179243925.1">
    <property type="nucleotide sequence ID" value="NZ_FWZX01000005.1"/>
</dbReference>
<dbReference type="AlphaFoldDB" id="A0A1Y6BK65"/>
<comment type="similarity">
    <text evidence="2">Belongs to the glycosyl hydrolase 3 family.</text>
</comment>
<evidence type="ECO:0000313" key="7">
    <source>
        <dbReference type="EMBL" id="SMF14203.1"/>
    </source>
</evidence>
<dbReference type="InterPro" id="IPR017853">
    <property type="entry name" value="GH"/>
</dbReference>
<evidence type="ECO:0000256" key="5">
    <source>
        <dbReference type="ARBA" id="ARBA00023295"/>
    </source>
</evidence>
<sequence length="350" mass="36835">MASASGTGGARPGWHGARTTAAIVGCAGLRLDEAERRLFRETDPLGFILFARNVESPAQVAALVEALRDSVGRRAPVLIDQEGGRVQRLRPPHWRQAPAAEAFARLYETDPERACALLRLNLRLIAAELAELGIDVDCVPCLDLRLPEGHGVIGDRAYGSDPAQVAALGRAACEGLLAGGVLPVIKHLPGHGRATADSHHELPRVATPLETLRATDLAPFRALADQPLGMTAHIVFEAVDGERPVTTSPAALERLIRREIGFDGLLMSDDLFMEALQGGLAERAAASVAAGCDCVLICHGSVEERRAAIEASGPLSAEARIRAERAAACLAAPQPFDRAAALVALEGLAG</sequence>